<organism evidence="1 2">
    <name type="scientific">Colwellia maritima</name>
    <dbReference type="NCBI Taxonomy" id="2912588"/>
    <lineage>
        <taxon>Bacteria</taxon>
        <taxon>Pseudomonadati</taxon>
        <taxon>Pseudomonadota</taxon>
        <taxon>Gammaproteobacteria</taxon>
        <taxon>Alteromonadales</taxon>
        <taxon>Colwelliaceae</taxon>
        <taxon>Colwellia</taxon>
    </lineage>
</organism>
<dbReference type="RefSeq" id="WP_242288048.1">
    <property type="nucleotide sequence ID" value="NZ_JAKKSL010000004.1"/>
</dbReference>
<reference evidence="1" key="1">
    <citation type="submission" date="2022-01" db="EMBL/GenBank/DDBJ databases">
        <title>Colwellia maritima, isolated from seawater.</title>
        <authorList>
            <person name="Kristyanto S."/>
            <person name="Jung J."/>
            <person name="Jeon C.O."/>
        </authorList>
    </citation>
    <scope>NUCLEOTIDE SEQUENCE</scope>
    <source>
        <strain evidence="1">MSW7</strain>
    </source>
</reference>
<proteinExistence type="predicted"/>
<evidence type="ECO:0000313" key="1">
    <source>
        <dbReference type="EMBL" id="MCI2285254.1"/>
    </source>
</evidence>
<sequence length="425" mass="46412">MAPLFFGCPKNGVVLGDNFVTDGKATAILSGGLVGEVAVTATIGDRLLLWEGSFESNSAIKVKVEHPYIVAGEKSNGIGEVVRGDGTVSKIPYWSSSNVEVTGPENAWLDIGVSDNKKTEIFLFEELDVDITKGNLKGHEIKVSGAILDTIVRHSGSGAFLFDGQGQGVITHHDDFNFKEEFSISVWLRPNEITNAQILKKGSDWQLTLLDDGKIKATIKTNVASYEVISDAKVEVGSWSYVSIDYGSNGLRLTIGVDAKSNGNAQGLLSNNNGNIAIADNFNGHVDDLVFSSTNKDAEIRFEGLDGTGRLQLDSSGHANFQVLNTGDLTSRISSRVPITIRSTPVRQSKTKLSRSISVLSNSPSEATEDEESVTTYVQIVERDTWFLLVDTVTSFFGGDPESGLWFCVKYRRWYGDSWRCWRDY</sequence>
<gene>
    <name evidence="1" type="ORF">L3081_20065</name>
</gene>
<dbReference type="SUPFAM" id="SSF49899">
    <property type="entry name" value="Concanavalin A-like lectins/glucanases"/>
    <property type="match status" value="1"/>
</dbReference>
<comment type="caution">
    <text evidence="1">The sequence shown here is derived from an EMBL/GenBank/DDBJ whole genome shotgun (WGS) entry which is preliminary data.</text>
</comment>
<name>A0ABS9X4V0_9GAMM</name>
<dbReference type="Gene3D" id="2.60.120.200">
    <property type="match status" value="1"/>
</dbReference>
<dbReference type="Pfam" id="PF13385">
    <property type="entry name" value="Laminin_G_3"/>
    <property type="match status" value="1"/>
</dbReference>
<dbReference type="Proteomes" id="UP001139646">
    <property type="component" value="Unassembled WGS sequence"/>
</dbReference>
<keyword evidence="2" id="KW-1185">Reference proteome</keyword>
<evidence type="ECO:0000313" key="2">
    <source>
        <dbReference type="Proteomes" id="UP001139646"/>
    </source>
</evidence>
<protein>
    <submittedName>
        <fullName evidence="1">LamG domain-containing protein</fullName>
    </submittedName>
</protein>
<accession>A0ABS9X4V0</accession>
<dbReference type="InterPro" id="IPR013320">
    <property type="entry name" value="ConA-like_dom_sf"/>
</dbReference>
<dbReference type="EMBL" id="JAKKSL010000004">
    <property type="protein sequence ID" value="MCI2285254.1"/>
    <property type="molecule type" value="Genomic_DNA"/>
</dbReference>